<dbReference type="Proteomes" id="UP000325797">
    <property type="component" value="Chromosome"/>
</dbReference>
<keyword evidence="2" id="KW-0560">Oxidoreductase</keyword>
<evidence type="ECO:0000313" key="3">
    <source>
        <dbReference type="EMBL" id="QEX24182.1"/>
    </source>
</evidence>
<keyword evidence="4" id="KW-1185">Reference proteome</keyword>
<dbReference type="NCBIfam" id="NF009466">
    <property type="entry name" value="PRK12826.1-2"/>
    <property type="match status" value="1"/>
</dbReference>
<dbReference type="FunFam" id="3.40.50.720:FF:000084">
    <property type="entry name" value="Short-chain dehydrogenase reductase"/>
    <property type="match status" value="1"/>
</dbReference>
<dbReference type="RefSeq" id="WP_151119484.1">
    <property type="nucleotide sequence ID" value="NZ_CP042582.1"/>
</dbReference>
<dbReference type="PRINTS" id="PR00080">
    <property type="entry name" value="SDRFAMILY"/>
</dbReference>
<dbReference type="Gene3D" id="3.40.50.720">
    <property type="entry name" value="NAD(P)-binding Rossmann-like Domain"/>
    <property type="match status" value="1"/>
</dbReference>
<comment type="similarity">
    <text evidence="1">Belongs to the short-chain dehydrogenases/reductases (SDR) family.</text>
</comment>
<evidence type="ECO:0000256" key="2">
    <source>
        <dbReference type="ARBA" id="ARBA00023002"/>
    </source>
</evidence>
<reference evidence="3 4" key="1">
    <citation type="submission" date="2019-08" db="EMBL/GenBank/DDBJ databases">
        <title>Hyperibacter terrae gen. nov., sp. nov. and Hyperibacter viscosus sp. nov., two new members in the family Rhodospirillaceae isolated from the rhizosphere of Hypericum perforatum.</title>
        <authorList>
            <person name="Noviana Z."/>
        </authorList>
    </citation>
    <scope>NUCLEOTIDE SEQUENCE [LARGE SCALE GENOMIC DNA]</scope>
    <source>
        <strain evidence="3 4">R5959</strain>
    </source>
</reference>
<accession>A0A5J6N2K0</accession>
<dbReference type="OrthoDB" id="9804774at2"/>
<organism evidence="3 4">
    <name type="scientific">Hypericibacter adhaerens</name>
    <dbReference type="NCBI Taxonomy" id="2602016"/>
    <lineage>
        <taxon>Bacteria</taxon>
        <taxon>Pseudomonadati</taxon>
        <taxon>Pseudomonadota</taxon>
        <taxon>Alphaproteobacteria</taxon>
        <taxon>Rhodospirillales</taxon>
        <taxon>Dongiaceae</taxon>
        <taxon>Hypericibacter</taxon>
    </lineage>
</organism>
<dbReference type="PANTHER" id="PTHR42760:SF133">
    <property type="entry name" value="3-OXOACYL-[ACYL-CARRIER-PROTEIN] REDUCTASE"/>
    <property type="match status" value="1"/>
</dbReference>
<dbReference type="PRINTS" id="PR00081">
    <property type="entry name" value="GDHRDH"/>
</dbReference>
<dbReference type="KEGG" id="hadh:FRZ61_41230"/>
<dbReference type="InterPro" id="IPR020904">
    <property type="entry name" value="Sc_DH/Rdtase_CS"/>
</dbReference>
<evidence type="ECO:0000256" key="1">
    <source>
        <dbReference type="ARBA" id="ARBA00006484"/>
    </source>
</evidence>
<dbReference type="CDD" id="cd05233">
    <property type="entry name" value="SDR_c"/>
    <property type="match status" value="1"/>
</dbReference>
<sequence>MTEPTIAGVKPGLRVVITAGASGIGRVVAETLRAHGAKVHVCDVSQEALDACRKALPDVGTHLADVADVKQVDKFFDAALGAMGGLDVLVNNAGIAGPTAGVEDIDPAEWDRTIAINLNGQFYSARRAVPALRKTQDGAIINMSSVAGRFGYAYRTPYAATKWAIVGFTESLAKELGPVGIRVNAILPGIVEGPRIERVISARAQATGVSYEAMKNEYLGKVSLRRMVSPQDVANMVLFLCSPAGRNISGQSLSVCGNVEAL</sequence>
<dbReference type="GO" id="GO:0006633">
    <property type="term" value="P:fatty acid biosynthetic process"/>
    <property type="evidence" value="ECO:0007669"/>
    <property type="project" value="TreeGrafter"/>
</dbReference>
<dbReference type="GO" id="GO:0048038">
    <property type="term" value="F:quinone binding"/>
    <property type="evidence" value="ECO:0007669"/>
    <property type="project" value="TreeGrafter"/>
</dbReference>
<name>A0A5J6N2K0_9PROT</name>
<dbReference type="AlphaFoldDB" id="A0A5J6N2K0"/>
<evidence type="ECO:0000313" key="4">
    <source>
        <dbReference type="Proteomes" id="UP000325797"/>
    </source>
</evidence>
<gene>
    <name evidence="3" type="ORF">FRZ61_41230</name>
</gene>
<proteinExistence type="inferred from homology"/>
<dbReference type="PROSITE" id="PS00061">
    <property type="entry name" value="ADH_SHORT"/>
    <property type="match status" value="1"/>
</dbReference>
<dbReference type="InterPro" id="IPR002347">
    <property type="entry name" value="SDR_fam"/>
</dbReference>
<dbReference type="InterPro" id="IPR036291">
    <property type="entry name" value="NAD(P)-bd_dom_sf"/>
</dbReference>
<dbReference type="Pfam" id="PF13561">
    <property type="entry name" value="adh_short_C2"/>
    <property type="match status" value="1"/>
</dbReference>
<dbReference type="EMBL" id="CP042582">
    <property type="protein sequence ID" value="QEX24182.1"/>
    <property type="molecule type" value="Genomic_DNA"/>
</dbReference>
<protein>
    <submittedName>
        <fullName evidence="3">Short-chain dehydrogenase/reductase</fullName>
    </submittedName>
</protein>
<dbReference type="PANTHER" id="PTHR42760">
    <property type="entry name" value="SHORT-CHAIN DEHYDROGENASES/REDUCTASES FAMILY MEMBER"/>
    <property type="match status" value="1"/>
</dbReference>
<dbReference type="SUPFAM" id="SSF51735">
    <property type="entry name" value="NAD(P)-binding Rossmann-fold domains"/>
    <property type="match status" value="1"/>
</dbReference>
<dbReference type="GO" id="GO:0016616">
    <property type="term" value="F:oxidoreductase activity, acting on the CH-OH group of donors, NAD or NADP as acceptor"/>
    <property type="evidence" value="ECO:0007669"/>
    <property type="project" value="TreeGrafter"/>
</dbReference>